<evidence type="ECO:0000313" key="4">
    <source>
        <dbReference type="Proteomes" id="UP000472263"/>
    </source>
</evidence>
<feature type="region of interest" description="Disordered" evidence="1">
    <location>
        <begin position="45"/>
        <end position="78"/>
    </location>
</feature>
<dbReference type="SUPFAM" id="SSF48065">
    <property type="entry name" value="DBL homology domain (DH-domain)"/>
    <property type="match status" value="1"/>
</dbReference>
<dbReference type="Proteomes" id="UP000472263">
    <property type="component" value="Chromosome 5"/>
</dbReference>
<gene>
    <name evidence="3" type="primary">si:ch73-15b2.5</name>
</gene>
<evidence type="ECO:0000256" key="1">
    <source>
        <dbReference type="SAM" id="MobiDB-lite"/>
    </source>
</evidence>
<feature type="compositionally biased region" description="Acidic residues" evidence="1">
    <location>
        <begin position="68"/>
        <end position="77"/>
    </location>
</feature>
<dbReference type="GO" id="GO:0005085">
    <property type="term" value="F:guanyl-nucleotide exchange factor activity"/>
    <property type="evidence" value="ECO:0007669"/>
    <property type="project" value="InterPro"/>
</dbReference>
<name>A0A667XCL4_9TELE</name>
<dbReference type="Ensembl" id="ENSMMDT00005006855.1">
    <property type="protein sequence ID" value="ENSMMDP00005006681.1"/>
    <property type="gene ID" value="ENSMMDG00005003654.1"/>
</dbReference>
<dbReference type="PROSITE" id="PS50010">
    <property type="entry name" value="DH_2"/>
    <property type="match status" value="1"/>
</dbReference>
<dbReference type="AlphaFoldDB" id="A0A667XCL4"/>
<accession>A0A667XCL4</accession>
<reference evidence="3" key="2">
    <citation type="submission" date="2025-08" db="UniProtKB">
        <authorList>
            <consortium name="Ensembl"/>
        </authorList>
    </citation>
    <scope>IDENTIFICATION</scope>
</reference>
<dbReference type="Pfam" id="PF00621">
    <property type="entry name" value="RhoGEF"/>
    <property type="match status" value="1"/>
</dbReference>
<dbReference type="PANTHER" id="PTHR12845:SF5">
    <property type="entry name" value="EPHEXIN, ISOFORM D"/>
    <property type="match status" value="1"/>
</dbReference>
<dbReference type="Gene3D" id="1.20.900.10">
    <property type="entry name" value="Dbl homology (DH) domain"/>
    <property type="match status" value="1"/>
</dbReference>
<feature type="domain" description="DH" evidence="2">
    <location>
        <begin position="256"/>
        <end position="329"/>
    </location>
</feature>
<dbReference type="InterPro" id="IPR000219">
    <property type="entry name" value="DH_dom"/>
</dbReference>
<dbReference type="GeneTree" id="ENSGT01030000234571"/>
<organism evidence="3 4">
    <name type="scientific">Myripristis murdjan</name>
    <name type="common">pinecone soldierfish</name>
    <dbReference type="NCBI Taxonomy" id="586833"/>
    <lineage>
        <taxon>Eukaryota</taxon>
        <taxon>Metazoa</taxon>
        <taxon>Chordata</taxon>
        <taxon>Craniata</taxon>
        <taxon>Vertebrata</taxon>
        <taxon>Euteleostomi</taxon>
        <taxon>Actinopterygii</taxon>
        <taxon>Neopterygii</taxon>
        <taxon>Teleostei</taxon>
        <taxon>Neoteleostei</taxon>
        <taxon>Acanthomorphata</taxon>
        <taxon>Holocentriformes</taxon>
        <taxon>Holocentridae</taxon>
        <taxon>Myripristis</taxon>
    </lineage>
</organism>
<evidence type="ECO:0000313" key="3">
    <source>
        <dbReference type="Ensembl" id="ENSMMDP00005006681.1"/>
    </source>
</evidence>
<dbReference type="PANTHER" id="PTHR12845">
    <property type="entry name" value="GUANINE NUCLEOTIDE EXCHANGE FACTOR"/>
    <property type="match status" value="1"/>
</dbReference>
<dbReference type="InterPro" id="IPR047271">
    <property type="entry name" value="Ephexin-like"/>
</dbReference>
<proteinExistence type="predicted"/>
<sequence length="329" mass="36355">MLAQSDCRGDEDGRCLSSNTITQMYSCFGNGLPVKSLKSQISAIKSSERAPSGTEPQETNIARRSVGFDDESDETANQDEVFSSPIDISSALRSVALMRTWDLGRTHFPVQKLFSVPGHGDKDNRLSSPIADKCENEEGAEDPVEAEALGVSFQSKYFNIFPLYQDYCLTVKADLHRVTKGFLSDLLTSQCLPGLQSPLTPRSLFEVTCPPSPPPVVIPSSTPPHFLGSSRCTFWQDLDEVKASGLLNKLTTREIRLQEATFELIGSEASYLRSLGVAVNHFYASKTLKQTLSQMEHHILFSNLRHVMAASERFLMDLEVRLGESVLIS</sequence>
<evidence type="ECO:0000259" key="2">
    <source>
        <dbReference type="PROSITE" id="PS50010"/>
    </source>
</evidence>
<reference evidence="3" key="3">
    <citation type="submission" date="2025-09" db="UniProtKB">
        <authorList>
            <consortium name="Ensembl"/>
        </authorList>
    </citation>
    <scope>IDENTIFICATION</scope>
</reference>
<protein>
    <recommendedName>
        <fullName evidence="2">DH domain-containing protein</fullName>
    </recommendedName>
</protein>
<dbReference type="InParanoid" id="A0A667XCL4"/>
<reference evidence="3" key="1">
    <citation type="submission" date="2019-06" db="EMBL/GenBank/DDBJ databases">
        <authorList>
            <consortium name="Wellcome Sanger Institute Data Sharing"/>
        </authorList>
    </citation>
    <scope>NUCLEOTIDE SEQUENCE [LARGE SCALE GENOMIC DNA]</scope>
</reference>
<keyword evidence="4" id="KW-1185">Reference proteome</keyword>
<dbReference type="InterPro" id="IPR035899">
    <property type="entry name" value="DBL_dom_sf"/>
</dbReference>